<evidence type="ECO:0000313" key="2">
    <source>
        <dbReference type="Proteomes" id="UP000481947"/>
    </source>
</evidence>
<sequence length="689" mass="76493">MLLSKQLPRTDRWYSQTHTTLLLTLAIQSLAACGDKQQAPSAVTIPAMTETSAPRHTEAFPPAKELLGANPPPIADYSRTHVYVDLVKQARRFGSTSSPWDEKAMVGDDGWPVGDFGIFLMSDQRGVSGIAGTYTVTFDGQATVAPVASRAQVLHQRYDPSAKRTRLELVLPAEADQLALSFTQTGPGIKNLQVIRPGYDASNPPLFTRAFIDHVQRFGTLRFMDWLRTNNNPVTSWATRTDPQRMRYNSSKGVPWEHIVALANQTGQHVWINIPVAATDDYVRQLAQLLKSTLNANSRIYVEYSNEVWNGQFKQYGSNKALAVEEVKADPDSPLAYDGSQDPNQWAYRRIAKRGKEISDMFRRVFGDSEMMSRIRPVFATQVVNSYASGLGLNFIAAVYGPPARYFYAMAGAPYFNLGKQQREEGLSTDQVLQAMEQSVTDLPRINEFEKNQALASWYGLPWLAYEGGADTFGPGSHDAKMNANLDSRMQDLCRRYLSTWYQSGGQLFMWFNAGAGNWSTQYGAWELTTDLAITDTPKIRCMDQTLAGPTPSFEGRNKAPGSFEAYAFAGNFPPYSEQSKNQVRHLAPGRSIDYLVQAAQAGTYQLLLSTAAASSGNRIDLHVNNQRVANAIELSADGWSKTIDQKPIPIRLHHGFNTLRVTTRSSNGGYDLQRLTLSPQSITAPQTH</sequence>
<dbReference type="PROSITE" id="PS51257">
    <property type="entry name" value="PROKAR_LIPOPROTEIN"/>
    <property type="match status" value="1"/>
</dbReference>
<comment type="caution">
    <text evidence="1">The sequence shown here is derived from an EMBL/GenBank/DDBJ whole genome shotgun (WGS) entry which is preliminary data.</text>
</comment>
<dbReference type="SUPFAM" id="SSF49785">
    <property type="entry name" value="Galactose-binding domain-like"/>
    <property type="match status" value="1"/>
</dbReference>
<organism evidence="1 2">
    <name type="scientific">Malikia spinosa</name>
    <dbReference type="NCBI Taxonomy" id="86180"/>
    <lineage>
        <taxon>Bacteria</taxon>
        <taxon>Pseudomonadati</taxon>
        <taxon>Pseudomonadota</taxon>
        <taxon>Betaproteobacteria</taxon>
        <taxon>Burkholderiales</taxon>
        <taxon>Comamonadaceae</taxon>
        <taxon>Malikia</taxon>
    </lineage>
</organism>
<dbReference type="RefSeq" id="WP_202428237.1">
    <property type="nucleotide sequence ID" value="NZ_VYSB01000019.1"/>
</dbReference>
<gene>
    <name evidence="1" type="ORF">F5985_14870</name>
</gene>
<proteinExistence type="predicted"/>
<evidence type="ECO:0008006" key="3">
    <source>
        <dbReference type="Google" id="ProtNLM"/>
    </source>
</evidence>
<dbReference type="EMBL" id="VYSB01000019">
    <property type="protein sequence ID" value="MYZ53376.1"/>
    <property type="molecule type" value="Genomic_DNA"/>
</dbReference>
<evidence type="ECO:0000313" key="1">
    <source>
        <dbReference type="EMBL" id="MYZ53376.1"/>
    </source>
</evidence>
<name>A0A7C9MX10_9BURK</name>
<dbReference type="Gene3D" id="2.60.120.260">
    <property type="entry name" value="Galactose-binding domain-like"/>
    <property type="match status" value="1"/>
</dbReference>
<dbReference type="Proteomes" id="UP000481947">
    <property type="component" value="Unassembled WGS sequence"/>
</dbReference>
<accession>A0A7C9MX10</accession>
<dbReference type="AlphaFoldDB" id="A0A7C9MX10"/>
<dbReference type="InterPro" id="IPR008979">
    <property type="entry name" value="Galactose-bd-like_sf"/>
</dbReference>
<reference evidence="1 2" key="1">
    <citation type="submission" date="2019-09" db="EMBL/GenBank/DDBJ databases">
        <title>Identification of Malikia spinosa a prominent benzene-, toluene-, and ethylbenzene-degrading bacterium: enrichment, isolation and whole genome sequencing.</title>
        <authorList>
            <person name="Tancsics A."/>
            <person name="Revesz F."/>
            <person name="Kriszt B."/>
        </authorList>
    </citation>
    <scope>NUCLEOTIDE SEQUENCE [LARGE SCALE GENOMIC DNA]</scope>
    <source>
        <strain evidence="1 2">AB6</strain>
    </source>
</reference>
<protein>
    <recommendedName>
        <fullName evidence="3">CBM6 domain-containing protein</fullName>
    </recommendedName>
</protein>